<dbReference type="HOGENOM" id="CLU_3020786_0_0_2"/>
<name>A0A075MUZ0_9ARCH</name>
<dbReference type="EMBL" id="CP007174">
    <property type="protein sequence ID" value="AIF85476.1"/>
    <property type="molecule type" value="Genomic_DNA"/>
</dbReference>
<accession>A0A075MUZ0</accession>
<keyword evidence="1" id="KW-0472">Membrane</keyword>
<organism evidence="2 3">
    <name type="scientific">Candidatus Nitrososphaera evergladensis SR1</name>
    <dbReference type="NCBI Taxonomy" id="1459636"/>
    <lineage>
        <taxon>Archaea</taxon>
        <taxon>Nitrososphaerota</taxon>
        <taxon>Nitrososphaeria</taxon>
        <taxon>Nitrososphaerales</taxon>
        <taxon>Nitrososphaeraceae</taxon>
        <taxon>Nitrososphaera</taxon>
    </lineage>
</organism>
<keyword evidence="3" id="KW-1185">Reference proteome</keyword>
<gene>
    <name evidence="2" type="ORF">NTE_03448</name>
</gene>
<dbReference type="KEGG" id="nev:NTE_03448"/>
<reference evidence="2 3" key="1">
    <citation type="journal article" date="2014" name="PLoS ONE">
        <title>Genome Sequence of Candidatus Nitrososphaera evergladensis from Group I.1b Enriched from Everglades Soil Reveals Novel Genomic Features of the Ammonia-Oxidizing Archaea.</title>
        <authorList>
            <person name="Zhalnina K.V."/>
            <person name="Dias R."/>
            <person name="Leonard M.T."/>
            <person name="Dorr de Quadros P."/>
            <person name="Camargo F.A."/>
            <person name="Drew J.C."/>
            <person name="Farmerie W.G."/>
            <person name="Daroub S.H."/>
            <person name="Triplett E.W."/>
        </authorList>
    </citation>
    <scope>NUCLEOTIDE SEQUENCE [LARGE SCALE GENOMIC DNA]</scope>
    <source>
        <strain evidence="2 3">SR1</strain>
    </source>
</reference>
<evidence type="ECO:0000256" key="1">
    <source>
        <dbReference type="SAM" id="Phobius"/>
    </source>
</evidence>
<keyword evidence="1" id="KW-1133">Transmembrane helix</keyword>
<proteinExistence type="predicted"/>
<keyword evidence="1" id="KW-0812">Transmembrane</keyword>
<evidence type="ECO:0000313" key="2">
    <source>
        <dbReference type="EMBL" id="AIF85476.1"/>
    </source>
</evidence>
<evidence type="ECO:0000313" key="3">
    <source>
        <dbReference type="Proteomes" id="UP000028194"/>
    </source>
</evidence>
<protein>
    <submittedName>
        <fullName evidence="2">Uncharacterized protein</fullName>
    </submittedName>
</protein>
<dbReference type="AlphaFoldDB" id="A0A075MUZ0"/>
<sequence length="55" mass="6142">MGMGSLMQLVSKYSMKQQNIPFLLFEYAVIPSYLLATILATLSQQDNSISQSGHF</sequence>
<dbReference type="Proteomes" id="UP000028194">
    <property type="component" value="Chromosome"/>
</dbReference>
<feature type="transmembrane region" description="Helical" evidence="1">
    <location>
        <begin position="20"/>
        <end position="42"/>
    </location>
</feature>